<dbReference type="EMBL" id="MN738876">
    <property type="protein sequence ID" value="QHT29282.1"/>
    <property type="molecule type" value="Genomic_DNA"/>
</dbReference>
<organism evidence="1">
    <name type="scientific">viral metagenome</name>
    <dbReference type="NCBI Taxonomy" id="1070528"/>
    <lineage>
        <taxon>unclassified sequences</taxon>
        <taxon>metagenomes</taxon>
        <taxon>organismal metagenomes</taxon>
    </lineage>
</organism>
<sequence length="203" mass="22857">MSHEVLFIVDTSYSVKSYIKPYVDAINGIVGIQKQLAPDSLLTFVTFNKSHKFLCTREKVTSIPEITPEQLNCDGLTALYDCVVRILGRSMKFRNVIQSMPPVCIILTDGEDNSSRYVSDGLCATQIALAKSVGYYFIFLGTTKKSVRIGKQLGCQSCILYQPTQSSFEKVVFSIRKMFQNPASVDRELDLRDLTESMHEMKI</sequence>
<name>A0A6C0EKM3_9ZZZZ</name>
<dbReference type="SUPFAM" id="SSF53300">
    <property type="entry name" value="vWA-like"/>
    <property type="match status" value="1"/>
</dbReference>
<evidence type="ECO:0008006" key="2">
    <source>
        <dbReference type="Google" id="ProtNLM"/>
    </source>
</evidence>
<reference evidence="1" key="1">
    <citation type="journal article" date="2020" name="Nature">
        <title>Giant virus diversity and host interactions through global metagenomics.</title>
        <authorList>
            <person name="Schulz F."/>
            <person name="Roux S."/>
            <person name="Paez-Espino D."/>
            <person name="Jungbluth S."/>
            <person name="Walsh D.A."/>
            <person name="Denef V.J."/>
            <person name="McMahon K.D."/>
            <person name="Konstantinidis K.T."/>
            <person name="Eloe-Fadrosh E.A."/>
            <person name="Kyrpides N.C."/>
            <person name="Woyke T."/>
        </authorList>
    </citation>
    <scope>NUCLEOTIDE SEQUENCE</scope>
    <source>
        <strain evidence="1">GVMAG-M-3300005589-24</strain>
    </source>
</reference>
<evidence type="ECO:0000313" key="1">
    <source>
        <dbReference type="EMBL" id="QHT29282.1"/>
    </source>
</evidence>
<dbReference type="AlphaFoldDB" id="A0A6C0EKM3"/>
<proteinExistence type="predicted"/>
<protein>
    <recommendedName>
        <fullName evidence="2">VWFA domain-containing protein</fullName>
    </recommendedName>
</protein>
<accession>A0A6C0EKM3</accession>
<dbReference type="InterPro" id="IPR036465">
    <property type="entry name" value="vWFA_dom_sf"/>
</dbReference>
<dbReference type="Gene3D" id="3.40.50.410">
    <property type="entry name" value="von Willebrand factor, type A domain"/>
    <property type="match status" value="1"/>
</dbReference>